<comment type="caution">
    <text evidence="1">The sequence shown here is derived from an EMBL/GenBank/DDBJ whole genome shotgun (WGS) entry which is preliminary data.</text>
</comment>
<dbReference type="EMBL" id="PDND01000060">
    <property type="protein sequence ID" value="PGH33570.1"/>
    <property type="molecule type" value="Genomic_DNA"/>
</dbReference>
<gene>
    <name evidence="1" type="ORF">GX50_03642</name>
</gene>
<dbReference type="Proteomes" id="UP000226031">
    <property type="component" value="Unassembled WGS sequence"/>
</dbReference>
<protein>
    <submittedName>
        <fullName evidence="1">Uncharacterized protein</fullName>
    </submittedName>
</protein>
<accession>A0A2B7ZJR9</accession>
<organism evidence="1 2">
    <name type="scientific">[Emmonsia] crescens</name>
    <dbReference type="NCBI Taxonomy" id="73230"/>
    <lineage>
        <taxon>Eukaryota</taxon>
        <taxon>Fungi</taxon>
        <taxon>Dikarya</taxon>
        <taxon>Ascomycota</taxon>
        <taxon>Pezizomycotina</taxon>
        <taxon>Eurotiomycetes</taxon>
        <taxon>Eurotiomycetidae</taxon>
        <taxon>Onygenales</taxon>
        <taxon>Ajellomycetaceae</taxon>
        <taxon>Emergomyces</taxon>
    </lineage>
</organism>
<reference evidence="1 2" key="1">
    <citation type="submission" date="2017-10" db="EMBL/GenBank/DDBJ databases">
        <title>Comparative genomics in systemic dimorphic fungi from Ajellomycetaceae.</title>
        <authorList>
            <person name="Munoz J.F."/>
            <person name="Mcewen J.G."/>
            <person name="Clay O.K."/>
            <person name="Cuomo C.A."/>
        </authorList>
    </citation>
    <scope>NUCLEOTIDE SEQUENCE [LARGE SCALE GENOMIC DNA]</scope>
    <source>
        <strain evidence="1 2">UAMH4076</strain>
    </source>
</reference>
<sequence>MAAPMTYLSRIVCSVNWLQTADSSDGLEVQPMARLESKKLRAGSGKAEQEVVAVQQEKFGQRNDSDNGNYANCDTHRQTLQPRRTRYTWLWTVELVLQVACTPKRTRAVASYVSVPELFILMQDPLNPDRLCTGGNR</sequence>
<evidence type="ECO:0000313" key="2">
    <source>
        <dbReference type="Proteomes" id="UP000226031"/>
    </source>
</evidence>
<dbReference type="AlphaFoldDB" id="A0A2B7ZJR9"/>
<proteinExistence type="predicted"/>
<evidence type="ECO:0000313" key="1">
    <source>
        <dbReference type="EMBL" id="PGH33570.1"/>
    </source>
</evidence>
<name>A0A2B7ZJR9_9EURO</name>
<keyword evidence="2" id="KW-1185">Reference proteome</keyword>